<dbReference type="PRINTS" id="PR01490">
    <property type="entry name" value="RTXTOXIND"/>
</dbReference>
<evidence type="ECO:0000256" key="2">
    <source>
        <dbReference type="ARBA" id="ARBA00009477"/>
    </source>
</evidence>
<evidence type="ECO:0000259" key="12">
    <source>
        <dbReference type="Pfam" id="PF26002"/>
    </source>
</evidence>
<evidence type="ECO:0000256" key="7">
    <source>
        <dbReference type="ARBA" id="ARBA00022989"/>
    </source>
</evidence>
<dbReference type="Pfam" id="PF25994">
    <property type="entry name" value="HH_AprE"/>
    <property type="match status" value="1"/>
</dbReference>
<accession>A0ABR6Y901</accession>
<keyword evidence="14" id="KW-1185">Reference proteome</keyword>
<feature type="coiled-coil region" evidence="10">
    <location>
        <begin position="265"/>
        <end position="292"/>
    </location>
</feature>
<organism evidence="13 14">
    <name type="scientific">Undibacterium flavidum</name>
    <dbReference type="NCBI Taxonomy" id="2762297"/>
    <lineage>
        <taxon>Bacteria</taxon>
        <taxon>Pseudomonadati</taxon>
        <taxon>Pseudomonadota</taxon>
        <taxon>Betaproteobacteria</taxon>
        <taxon>Burkholderiales</taxon>
        <taxon>Oxalobacteraceae</taxon>
        <taxon>Undibacterium</taxon>
    </lineage>
</organism>
<keyword evidence="6 9" id="KW-0812">Transmembrane</keyword>
<name>A0ABR6Y901_9BURK</name>
<comment type="caution">
    <text evidence="13">The sequence shown here is derived from an EMBL/GenBank/DDBJ whole genome shotgun (WGS) entry which is preliminary data.</text>
</comment>
<dbReference type="Gene3D" id="2.40.50.100">
    <property type="match status" value="1"/>
</dbReference>
<keyword evidence="8 9" id="KW-0472">Membrane</keyword>
<dbReference type="PANTHER" id="PTHR30386:SF17">
    <property type="entry name" value="ALKALINE PROTEASE SECRETION PROTEIN APRE"/>
    <property type="match status" value="1"/>
</dbReference>
<evidence type="ECO:0000256" key="4">
    <source>
        <dbReference type="ARBA" id="ARBA00022475"/>
    </source>
</evidence>
<keyword evidence="7 9" id="KW-1133">Transmembrane helix</keyword>
<dbReference type="Pfam" id="PF26002">
    <property type="entry name" value="Beta-barrel_AprE"/>
    <property type="match status" value="1"/>
</dbReference>
<evidence type="ECO:0000256" key="3">
    <source>
        <dbReference type="ARBA" id="ARBA00022448"/>
    </source>
</evidence>
<evidence type="ECO:0000256" key="8">
    <source>
        <dbReference type="ARBA" id="ARBA00023136"/>
    </source>
</evidence>
<dbReference type="Proteomes" id="UP000624279">
    <property type="component" value="Unassembled WGS sequence"/>
</dbReference>
<evidence type="ECO:0000256" key="5">
    <source>
        <dbReference type="ARBA" id="ARBA00022519"/>
    </source>
</evidence>
<dbReference type="PANTHER" id="PTHR30386">
    <property type="entry name" value="MEMBRANE FUSION SUBUNIT OF EMRAB-TOLC MULTIDRUG EFFLUX PUMP"/>
    <property type="match status" value="1"/>
</dbReference>
<feature type="domain" description="AprE-like beta-barrel" evidence="12">
    <location>
        <begin position="334"/>
        <end position="423"/>
    </location>
</feature>
<comment type="subcellular location">
    <subcellularLocation>
        <location evidence="1 9">Cell inner membrane</location>
        <topology evidence="1 9">Single-pass membrane protein</topology>
    </subcellularLocation>
</comment>
<keyword evidence="5 9" id="KW-0997">Cell inner membrane</keyword>
<dbReference type="InterPro" id="IPR058781">
    <property type="entry name" value="HH_AprE-like"/>
</dbReference>
<reference evidence="13 14" key="1">
    <citation type="submission" date="2020-08" db="EMBL/GenBank/DDBJ databases">
        <title>Novel species isolated from subtropical streams in China.</title>
        <authorList>
            <person name="Lu H."/>
        </authorList>
    </citation>
    <scope>NUCLEOTIDE SEQUENCE [LARGE SCALE GENOMIC DNA]</scope>
    <source>
        <strain evidence="13 14">LX15W</strain>
    </source>
</reference>
<dbReference type="Gene3D" id="2.40.30.170">
    <property type="match status" value="1"/>
</dbReference>
<comment type="similarity">
    <text evidence="2 9">Belongs to the membrane fusion protein (MFP) (TC 8.A.1) family.</text>
</comment>
<sequence length="446" mass="48764">MKKNDVTDVVPHEAEEIDVATDAGSYARLGWMIVLVGVLGFFIWASFAPLDKGVALSGTVAVSGNRKVIQHQAGGTVDAILVSDGDVVKAGQVLVKMNSVSAKSNAEVSRVQWYTAIATESRLKSERDNASSVVFPKELLAAKSDPHVADSMLLQQQLFSARTGALRNEMAAFDENIAGAQIQLKSLEESMQNKKQQISFLKEQLDNLRDLSKDGYVARSRLLDLERTYSQVTGAVSEDIGTIGRVGRQIAELNLRKGQRQQEYQREVRSQLSDTQKEAEALLNRLKALDYELKNVDVKSPVDGIVTGLNVFTVGAVVGSGFKLLEVVPADDMLIVEGQLPVHLIDKVHVGLGVDIIFSAFNTNTTPHIPGIVKQVSADRTIEERTGQPFYKIKVAVAPAGVKMLGHLQIRPGMPADMTVKTGERTMMNYLMKPVLDRVHSSMKEE</sequence>
<evidence type="ECO:0000256" key="1">
    <source>
        <dbReference type="ARBA" id="ARBA00004377"/>
    </source>
</evidence>
<evidence type="ECO:0000256" key="9">
    <source>
        <dbReference type="RuleBase" id="RU365093"/>
    </source>
</evidence>
<feature type="domain" description="AprE-like long alpha-helical hairpin" evidence="11">
    <location>
        <begin position="102"/>
        <end position="290"/>
    </location>
</feature>
<dbReference type="InterPro" id="IPR058982">
    <property type="entry name" value="Beta-barrel_AprE"/>
</dbReference>
<keyword evidence="3 9" id="KW-0813">Transport</keyword>
<keyword evidence="10" id="KW-0175">Coiled coil</keyword>
<gene>
    <name evidence="13" type="ORF">H8K55_05560</name>
</gene>
<evidence type="ECO:0000259" key="11">
    <source>
        <dbReference type="Pfam" id="PF25994"/>
    </source>
</evidence>
<dbReference type="InterPro" id="IPR050739">
    <property type="entry name" value="MFP"/>
</dbReference>
<dbReference type="InterPro" id="IPR010129">
    <property type="entry name" value="T1SS_HlyD"/>
</dbReference>
<protein>
    <recommendedName>
        <fullName evidence="9">Membrane fusion protein (MFP) family protein</fullName>
    </recommendedName>
</protein>
<evidence type="ECO:0000256" key="6">
    <source>
        <dbReference type="ARBA" id="ARBA00022692"/>
    </source>
</evidence>
<evidence type="ECO:0000313" key="14">
    <source>
        <dbReference type="Proteomes" id="UP000624279"/>
    </source>
</evidence>
<evidence type="ECO:0000313" key="13">
    <source>
        <dbReference type="EMBL" id="MBC3873045.1"/>
    </source>
</evidence>
<dbReference type="NCBIfam" id="TIGR01843">
    <property type="entry name" value="type_I_hlyD"/>
    <property type="match status" value="1"/>
</dbReference>
<feature type="transmembrane region" description="Helical" evidence="9">
    <location>
        <begin position="29"/>
        <end position="47"/>
    </location>
</feature>
<evidence type="ECO:0000256" key="10">
    <source>
        <dbReference type="SAM" id="Coils"/>
    </source>
</evidence>
<dbReference type="EMBL" id="JACOGA010000004">
    <property type="protein sequence ID" value="MBC3873045.1"/>
    <property type="molecule type" value="Genomic_DNA"/>
</dbReference>
<feature type="coiled-coil region" evidence="10">
    <location>
        <begin position="170"/>
        <end position="211"/>
    </location>
</feature>
<keyword evidence="4 9" id="KW-1003">Cell membrane</keyword>
<proteinExistence type="inferred from homology"/>